<keyword evidence="1" id="KW-0472">Membrane</keyword>
<keyword evidence="1" id="KW-0812">Transmembrane</keyword>
<proteinExistence type="predicted"/>
<comment type="caution">
    <text evidence="2">The sequence shown here is derived from an EMBL/GenBank/DDBJ whole genome shotgun (WGS) entry which is preliminary data.</text>
</comment>
<keyword evidence="1" id="KW-1133">Transmembrane helix</keyword>
<reference evidence="2 3" key="1">
    <citation type="submission" date="2019-10" db="EMBL/GenBank/DDBJ databases">
        <title>Lysobacter alkalisoli sp. nov., isolated from saline-alkaline soil.</title>
        <authorList>
            <person name="Sun J.-Q."/>
        </authorList>
    </citation>
    <scope>NUCLEOTIDE SEQUENCE [LARGE SCALE GENOMIC DNA]</scope>
    <source>
        <strain evidence="2 3">KCTC 42381</strain>
    </source>
</reference>
<protein>
    <submittedName>
        <fullName evidence="2">Uncharacterized protein</fullName>
    </submittedName>
</protein>
<dbReference type="Proteomes" id="UP000320431">
    <property type="component" value="Unassembled WGS sequence"/>
</dbReference>
<organism evidence="2 3">
    <name type="scientific">Marilutibacter maris</name>
    <dbReference type="NCBI Taxonomy" id="1605891"/>
    <lineage>
        <taxon>Bacteria</taxon>
        <taxon>Pseudomonadati</taxon>
        <taxon>Pseudomonadota</taxon>
        <taxon>Gammaproteobacteria</taxon>
        <taxon>Lysobacterales</taxon>
        <taxon>Lysobacteraceae</taxon>
        <taxon>Marilutibacter</taxon>
    </lineage>
</organism>
<name>A0A5N6CAQ4_9GAMM</name>
<dbReference type="AlphaFoldDB" id="A0A5N6CAQ4"/>
<sequence>MLMTGKRSHVKDIGRAIVTATKPEDLDALRFWAQKMLDIRASNFSAFEKSKRAIAASIDKKVLAPILNVVWREMKRVGWEERSLPAKMAMSAAAAALTLSGQGAGIAALGGAIGVPLFVVFGAGGALAGVIIEEIRRKK</sequence>
<evidence type="ECO:0000313" key="2">
    <source>
        <dbReference type="EMBL" id="KAB8189290.1"/>
    </source>
</evidence>
<feature type="transmembrane region" description="Helical" evidence="1">
    <location>
        <begin position="84"/>
        <end position="100"/>
    </location>
</feature>
<evidence type="ECO:0000313" key="3">
    <source>
        <dbReference type="Proteomes" id="UP000320431"/>
    </source>
</evidence>
<dbReference type="RefSeq" id="WP_141482197.1">
    <property type="nucleotide sequence ID" value="NZ_VICD02000150.1"/>
</dbReference>
<dbReference type="EMBL" id="VICD02000150">
    <property type="protein sequence ID" value="KAB8189290.1"/>
    <property type="molecule type" value="Genomic_DNA"/>
</dbReference>
<accession>A0A5N6CAQ4</accession>
<evidence type="ECO:0000256" key="1">
    <source>
        <dbReference type="SAM" id="Phobius"/>
    </source>
</evidence>
<gene>
    <name evidence="2" type="ORF">FKV24_009405</name>
</gene>
<feature type="transmembrane region" description="Helical" evidence="1">
    <location>
        <begin position="106"/>
        <end position="132"/>
    </location>
</feature>